<dbReference type="Proteomes" id="UP000460412">
    <property type="component" value="Unassembled WGS sequence"/>
</dbReference>
<keyword evidence="1" id="KW-1133">Transmembrane helix</keyword>
<feature type="domain" description="CD-NTase-associated protein 15" evidence="2">
    <location>
        <begin position="100"/>
        <end position="199"/>
    </location>
</feature>
<dbReference type="RefSeq" id="WP_159750135.1">
    <property type="nucleotide sequence ID" value="NZ_WUQX01000001.1"/>
</dbReference>
<evidence type="ECO:0000313" key="4">
    <source>
        <dbReference type="Proteomes" id="UP000460412"/>
    </source>
</evidence>
<comment type="caution">
    <text evidence="3">The sequence shown here is derived from an EMBL/GenBank/DDBJ whole genome shotgun (WGS) entry which is preliminary data.</text>
</comment>
<keyword evidence="4" id="KW-1185">Reference proteome</keyword>
<keyword evidence="1" id="KW-0812">Transmembrane</keyword>
<name>A0A7X3SI60_9FIRM</name>
<dbReference type="InterPro" id="IPR041208">
    <property type="entry name" value="Cap15"/>
</dbReference>
<gene>
    <name evidence="3" type="ORF">GN277_05220</name>
</gene>
<evidence type="ECO:0000256" key="1">
    <source>
        <dbReference type="SAM" id="Phobius"/>
    </source>
</evidence>
<evidence type="ECO:0000313" key="3">
    <source>
        <dbReference type="EMBL" id="MXP74801.1"/>
    </source>
</evidence>
<keyword evidence="1" id="KW-0472">Membrane</keyword>
<feature type="transmembrane region" description="Helical" evidence="1">
    <location>
        <begin position="12"/>
        <end position="37"/>
    </location>
</feature>
<dbReference type="AlphaFoldDB" id="A0A7X3SI60"/>
<feature type="transmembrane region" description="Helical" evidence="1">
    <location>
        <begin position="63"/>
        <end position="85"/>
    </location>
</feature>
<organism evidence="3 4">
    <name type="scientific">Sporofaciens musculi</name>
    <dbReference type="NCBI Taxonomy" id="2681861"/>
    <lineage>
        <taxon>Bacteria</taxon>
        <taxon>Bacillati</taxon>
        <taxon>Bacillota</taxon>
        <taxon>Clostridia</taxon>
        <taxon>Lachnospirales</taxon>
        <taxon>Lachnospiraceae</taxon>
        <taxon>Sporofaciens</taxon>
    </lineage>
</organism>
<evidence type="ECO:0000259" key="2">
    <source>
        <dbReference type="Pfam" id="PF18153"/>
    </source>
</evidence>
<accession>A0A7X3SI60</accession>
<reference evidence="3 4" key="1">
    <citation type="submission" date="2019-12" db="EMBL/GenBank/DDBJ databases">
        <title>Sporaefaciens musculi gen. nov., sp. nov., a novel bacterium isolated from the caecum of an obese mouse.</title>
        <authorList>
            <person name="Rasmussen T.S."/>
            <person name="Streidl T."/>
            <person name="Hitch T.C.A."/>
            <person name="Wortmann E."/>
            <person name="Deptula P."/>
            <person name="Hansen M."/>
            <person name="Nielsen D.S."/>
            <person name="Clavel T."/>
            <person name="Vogensen F.K."/>
        </authorList>
    </citation>
    <scope>NUCLEOTIDE SEQUENCE [LARGE SCALE GENOMIC DNA]</scope>
    <source>
        <strain evidence="3 4">WCA-9-b2</strain>
    </source>
</reference>
<dbReference type="EMBL" id="WUQX01000001">
    <property type="protein sequence ID" value="MXP74801.1"/>
    <property type="molecule type" value="Genomic_DNA"/>
</dbReference>
<proteinExistence type="predicted"/>
<dbReference type="Pfam" id="PF18153">
    <property type="entry name" value="Cap15_CD_rec"/>
    <property type="match status" value="1"/>
</dbReference>
<sequence length="213" mass="24427">MHDYAIDFGKRRTVNAIIIGVYILVALIALICLNNWLKDEINEIVNEMMSQLTPKISLSTTRIFIKIVLSTFIPGIGIGLFYALYDRILWKCGCFVRIHKIPNLNGKWIAEVSSPMKGRYKPKIKMTIKQTWNKIQVNGTSEHNTSTSSESASILEQHGVMYFSYSYRIQQMGGQCYQGFNSLEIKDDELIGQYFSAKDVVNKFENCFSKKKQ</sequence>
<protein>
    <recommendedName>
        <fullName evidence="2">CD-NTase-associated protein 15 domain-containing protein</fullName>
    </recommendedName>
</protein>